<dbReference type="Proteomes" id="UP000317909">
    <property type="component" value="Chromosome"/>
</dbReference>
<feature type="transmembrane region" description="Helical" evidence="2">
    <location>
        <begin position="55"/>
        <end position="82"/>
    </location>
</feature>
<evidence type="ECO:0008006" key="5">
    <source>
        <dbReference type="Google" id="ProtNLM"/>
    </source>
</evidence>
<feature type="region of interest" description="Disordered" evidence="1">
    <location>
        <begin position="1"/>
        <end position="20"/>
    </location>
</feature>
<protein>
    <recommendedName>
        <fullName evidence="5">Phage holin family protein</fullName>
    </recommendedName>
</protein>
<feature type="compositionally biased region" description="Polar residues" evidence="1">
    <location>
        <begin position="1"/>
        <end position="10"/>
    </location>
</feature>
<accession>A0A517U4E1</accession>
<dbReference type="EMBL" id="CP036339">
    <property type="protein sequence ID" value="QDT75501.1"/>
    <property type="molecule type" value="Genomic_DNA"/>
</dbReference>
<dbReference type="InterPro" id="IPR009937">
    <property type="entry name" value="Phage_holin_3_6"/>
</dbReference>
<dbReference type="KEGG" id="llh:I41_47120"/>
<gene>
    <name evidence="3" type="ORF">I41_47120</name>
</gene>
<sequence length="148" mass="16099">MNGNRATTAESPAPARSMGRSVRQLGSDVITLMELQAELLQVDLREWLHSFIRPLAALLGAAIILLATAPVALVSVGFLLAAKTELPLWGAMMTATLIGLLLAAASAGVGFWLVKRDRRVLQRFRTELRKNLQWLKETLRSAPAGNLD</sequence>
<keyword evidence="4" id="KW-1185">Reference proteome</keyword>
<evidence type="ECO:0000313" key="3">
    <source>
        <dbReference type="EMBL" id="QDT75501.1"/>
    </source>
</evidence>
<evidence type="ECO:0000256" key="2">
    <source>
        <dbReference type="SAM" id="Phobius"/>
    </source>
</evidence>
<dbReference type="AlphaFoldDB" id="A0A517U4E1"/>
<feature type="transmembrane region" description="Helical" evidence="2">
    <location>
        <begin position="88"/>
        <end position="114"/>
    </location>
</feature>
<evidence type="ECO:0000313" key="4">
    <source>
        <dbReference type="Proteomes" id="UP000317909"/>
    </source>
</evidence>
<reference evidence="3 4" key="1">
    <citation type="submission" date="2019-02" db="EMBL/GenBank/DDBJ databases">
        <title>Deep-cultivation of Planctomycetes and their phenomic and genomic characterization uncovers novel biology.</title>
        <authorList>
            <person name="Wiegand S."/>
            <person name="Jogler M."/>
            <person name="Boedeker C."/>
            <person name="Pinto D."/>
            <person name="Vollmers J."/>
            <person name="Rivas-Marin E."/>
            <person name="Kohn T."/>
            <person name="Peeters S.H."/>
            <person name="Heuer A."/>
            <person name="Rast P."/>
            <person name="Oberbeckmann S."/>
            <person name="Bunk B."/>
            <person name="Jeske O."/>
            <person name="Meyerdierks A."/>
            <person name="Storesund J.E."/>
            <person name="Kallscheuer N."/>
            <person name="Luecker S."/>
            <person name="Lage O.M."/>
            <person name="Pohl T."/>
            <person name="Merkel B.J."/>
            <person name="Hornburger P."/>
            <person name="Mueller R.-W."/>
            <person name="Bruemmer F."/>
            <person name="Labrenz M."/>
            <person name="Spormann A.M."/>
            <person name="Op den Camp H."/>
            <person name="Overmann J."/>
            <person name="Amann R."/>
            <person name="Jetten M.S.M."/>
            <person name="Mascher T."/>
            <person name="Medema M.H."/>
            <person name="Devos D.P."/>
            <person name="Kaster A.-K."/>
            <person name="Ovreas L."/>
            <person name="Rohde M."/>
            <person name="Galperin M.Y."/>
            <person name="Jogler C."/>
        </authorList>
    </citation>
    <scope>NUCLEOTIDE SEQUENCE [LARGE SCALE GENOMIC DNA]</scope>
    <source>
        <strain evidence="3 4">I41</strain>
    </source>
</reference>
<name>A0A517U4E1_9BACT</name>
<dbReference type="Pfam" id="PF07332">
    <property type="entry name" value="Phage_holin_3_6"/>
    <property type="match status" value="1"/>
</dbReference>
<keyword evidence="2" id="KW-0472">Membrane</keyword>
<dbReference type="OrthoDB" id="9848279at2"/>
<organism evidence="3 4">
    <name type="scientific">Lacipirellula limnantheis</name>
    <dbReference type="NCBI Taxonomy" id="2528024"/>
    <lineage>
        <taxon>Bacteria</taxon>
        <taxon>Pseudomonadati</taxon>
        <taxon>Planctomycetota</taxon>
        <taxon>Planctomycetia</taxon>
        <taxon>Pirellulales</taxon>
        <taxon>Lacipirellulaceae</taxon>
        <taxon>Lacipirellula</taxon>
    </lineage>
</organism>
<keyword evidence="2" id="KW-1133">Transmembrane helix</keyword>
<proteinExistence type="predicted"/>
<keyword evidence="2" id="KW-0812">Transmembrane</keyword>
<dbReference type="RefSeq" id="WP_145435193.1">
    <property type="nucleotide sequence ID" value="NZ_CP036339.1"/>
</dbReference>
<evidence type="ECO:0000256" key="1">
    <source>
        <dbReference type="SAM" id="MobiDB-lite"/>
    </source>
</evidence>